<dbReference type="Pfam" id="PF05258">
    <property type="entry name" value="DciA"/>
    <property type="match status" value="1"/>
</dbReference>
<evidence type="ECO:0008006" key="2">
    <source>
        <dbReference type="Google" id="ProtNLM"/>
    </source>
</evidence>
<dbReference type="InterPro" id="IPR007922">
    <property type="entry name" value="DciA-like"/>
</dbReference>
<sequence>MKKPIRPKQAAKILNGPKASSLQPLLSYANYLQHQSKRLRDSLSEPIASHIALANIQHGVATIMVDSSTWLGKVRYLAPIIQQTLIKQGLMINQVVFKADPTYHLGRKFEHPPAVMPAAAGELLHDFANSVSNPKLQAALHRLAKHGKRLDN</sequence>
<accession>A0A3B0Z5C6</accession>
<proteinExistence type="predicted"/>
<name>A0A3B0Z5C6_9ZZZZ</name>
<evidence type="ECO:0000313" key="1">
    <source>
        <dbReference type="EMBL" id="VAW84250.1"/>
    </source>
</evidence>
<dbReference type="AlphaFoldDB" id="A0A3B0Z5C6"/>
<reference evidence="1" key="1">
    <citation type="submission" date="2018-06" db="EMBL/GenBank/DDBJ databases">
        <authorList>
            <person name="Zhirakovskaya E."/>
        </authorList>
    </citation>
    <scope>NUCLEOTIDE SEQUENCE</scope>
</reference>
<organism evidence="1">
    <name type="scientific">hydrothermal vent metagenome</name>
    <dbReference type="NCBI Taxonomy" id="652676"/>
    <lineage>
        <taxon>unclassified sequences</taxon>
        <taxon>metagenomes</taxon>
        <taxon>ecological metagenomes</taxon>
    </lineage>
</organism>
<gene>
    <name evidence="1" type="ORF">MNBD_GAMMA18-2161</name>
</gene>
<dbReference type="EMBL" id="UOFP01000036">
    <property type="protein sequence ID" value="VAW84250.1"/>
    <property type="molecule type" value="Genomic_DNA"/>
</dbReference>
<protein>
    <recommendedName>
        <fullName evidence="2">Zn-ribbon-containing, possibly RNA-binding protein and truncated derivatives</fullName>
    </recommendedName>
</protein>